<dbReference type="CDD" id="cd00037">
    <property type="entry name" value="CLECT"/>
    <property type="match status" value="1"/>
</dbReference>
<dbReference type="PANTHER" id="PTHR22803">
    <property type="entry name" value="MANNOSE, PHOSPHOLIPASE, LECTIN RECEPTOR RELATED"/>
    <property type="match status" value="1"/>
</dbReference>
<keyword evidence="3" id="KW-1185">Reference proteome</keyword>
<feature type="domain" description="C-type lectin" evidence="1">
    <location>
        <begin position="4"/>
        <end position="122"/>
    </location>
</feature>
<dbReference type="InterPro" id="IPR016187">
    <property type="entry name" value="CTDL_fold"/>
</dbReference>
<organism evidence="2 3">
    <name type="scientific">Porites evermanni</name>
    <dbReference type="NCBI Taxonomy" id="104178"/>
    <lineage>
        <taxon>Eukaryota</taxon>
        <taxon>Metazoa</taxon>
        <taxon>Cnidaria</taxon>
        <taxon>Anthozoa</taxon>
        <taxon>Hexacorallia</taxon>
        <taxon>Scleractinia</taxon>
        <taxon>Fungiina</taxon>
        <taxon>Poritidae</taxon>
        <taxon>Porites</taxon>
    </lineage>
</organism>
<dbReference type="Proteomes" id="UP001159427">
    <property type="component" value="Unassembled WGS sequence"/>
</dbReference>
<gene>
    <name evidence="2" type="ORF">PEVE_00034554</name>
</gene>
<proteinExistence type="predicted"/>
<evidence type="ECO:0000313" key="3">
    <source>
        <dbReference type="Proteomes" id="UP001159427"/>
    </source>
</evidence>
<dbReference type="EMBL" id="CALNXI010000525">
    <property type="protein sequence ID" value="CAH3028645.1"/>
    <property type="molecule type" value="Genomic_DNA"/>
</dbReference>
<name>A0ABN8MKT4_9CNID</name>
<evidence type="ECO:0000259" key="1">
    <source>
        <dbReference type="PROSITE" id="PS50041"/>
    </source>
</evidence>
<dbReference type="Pfam" id="PF00059">
    <property type="entry name" value="Lectin_C"/>
    <property type="match status" value="1"/>
</dbReference>
<dbReference type="Gene3D" id="3.10.100.10">
    <property type="entry name" value="Mannose-Binding Protein A, subunit A"/>
    <property type="match status" value="1"/>
</dbReference>
<dbReference type="InterPro" id="IPR016186">
    <property type="entry name" value="C-type_lectin-like/link_sf"/>
</dbReference>
<dbReference type="PROSITE" id="PS50041">
    <property type="entry name" value="C_TYPE_LECTIN_2"/>
    <property type="match status" value="1"/>
</dbReference>
<feature type="non-terminal residue" evidence="2">
    <location>
        <position position="1"/>
    </location>
</feature>
<dbReference type="InterPro" id="IPR001304">
    <property type="entry name" value="C-type_lectin-like"/>
</dbReference>
<accession>A0ABN8MKT4</accession>
<evidence type="ECO:0000313" key="2">
    <source>
        <dbReference type="EMBL" id="CAH3028645.1"/>
    </source>
</evidence>
<protein>
    <recommendedName>
        <fullName evidence="1">C-type lectin domain-containing protein</fullName>
    </recommendedName>
</protein>
<dbReference type="SMART" id="SM00034">
    <property type="entry name" value="CLECT"/>
    <property type="match status" value="1"/>
</dbReference>
<dbReference type="SUPFAM" id="SSF56436">
    <property type="entry name" value="C-type lectin-like"/>
    <property type="match status" value="1"/>
</dbReference>
<comment type="caution">
    <text evidence="2">The sequence shown here is derived from an EMBL/GenBank/DDBJ whole genome shotgun (WGS) entry which is preliminary data.</text>
</comment>
<sequence length="139" mass="16390">TLLYGCSRYTFYAASQKSVDFDKSRDACKVHGSDLVSIESNEEWNFLKDTLNKFPQNGTEYYIGLTKDKHGRWRWISNNTTVNESYWAKGQPSGDEQNLTKCAIMYKDFKKNYGLFDDLSCSLKRHGYMCEREYYAMWF</sequence>
<dbReference type="InterPro" id="IPR050111">
    <property type="entry name" value="C-type_lectin/snaclec_domain"/>
</dbReference>
<reference evidence="2 3" key="1">
    <citation type="submission" date="2022-05" db="EMBL/GenBank/DDBJ databases">
        <authorList>
            <consortium name="Genoscope - CEA"/>
            <person name="William W."/>
        </authorList>
    </citation>
    <scope>NUCLEOTIDE SEQUENCE [LARGE SCALE GENOMIC DNA]</scope>
</reference>